<evidence type="ECO:0000259" key="5">
    <source>
        <dbReference type="PROSITE" id="PS51762"/>
    </source>
</evidence>
<protein>
    <submittedName>
        <fullName evidence="7">Xyloglucan endotransglucosylase/hydrolase protein 24-like</fullName>
    </submittedName>
</protein>
<dbReference type="PROSITE" id="PS51762">
    <property type="entry name" value="GH16_2"/>
    <property type="match status" value="1"/>
</dbReference>
<dbReference type="PANTHER" id="PTHR31062">
    <property type="entry name" value="XYLOGLUCAN ENDOTRANSGLUCOSYLASE/HYDROLASE PROTEIN 8-RELATED"/>
    <property type="match status" value="1"/>
</dbReference>
<feature type="domain" description="GH16" evidence="5">
    <location>
        <begin position="1"/>
        <end position="196"/>
    </location>
</feature>
<evidence type="ECO:0000256" key="1">
    <source>
        <dbReference type="ARBA" id="ARBA00022801"/>
    </source>
</evidence>
<proteinExistence type="predicted"/>
<dbReference type="RefSeq" id="XP_039128667.1">
    <property type="nucleotide sequence ID" value="XM_039272733.1"/>
</dbReference>
<feature type="active site" description="Proton donor" evidence="3">
    <location>
        <position position="99"/>
    </location>
</feature>
<dbReference type="AlphaFoldDB" id="A0AB40BPP4"/>
<dbReference type="PRINTS" id="PR00737">
    <property type="entry name" value="GLHYDRLASE16"/>
</dbReference>
<dbReference type="InterPro" id="IPR000757">
    <property type="entry name" value="Beta-glucanase-like"/>
</dbReference>
<dbReference type="SUPFAM" id="SSF49899">
    <property type="entry name" value="Concanavalin A-like lectins/glucanases"/>
    <property type="match status" value="1"/>
</dbReference>
<reference evidence="7" key="1">
    <citation type="submission" date="2025-08" db="UniProtKB">
        <authorList>
            <consortium name="RefSeq"/>
        </authorList>
    </citation>
    <scope>IDENTIFICATION</scope>
</reference>
<keyword evidence="6" id="KW-1185">Reference proteome</keyword>
<organism evidence="6 7">
    <name type="scientific">Dioscorea cayennensis subsp. rotundata</name>
    <name type="common">White Guinea yam</name>
    <name type="synonym">Dioscorea rotundata</name>
    <dbReference type="NCBI Taxonomy" id="55577"/>
    <lineage>
        <taxon>Eukaryota</taxon>
        <taxon>Viridiplantae</taxon>
        <taxon>Streptophyta</taxon>
        <taxon>Embryophyta</taxon>
        <taxon>Tracheophyta</taxon>
        <taxon>Spermatophyta</taxon>
        <taxon>Magnoliopsida</taxon>
        <taxon>Liliopsida</taxon>
        <taxon>Dioscoreales</taxon>
        <taxon>Dioscoreaceae</taxon>
        <taxon>Dioscorea</taxon>
    </lineage>
</organism>
<feature type="signal peptide" evidence="4">
    <location>
        <begin position="1"/>
        <end position="19"/>
    </location>
</feature>
<feature type="active site" description="Nucleophile" evidence="3">
    <location>
        <position position="95"/>
    </location>
</feature>
<dbReference type="GO" id="GO:0005975">
    <property type="term" value="P:carbohydrate metabolic process"/>
    <property type="evidence" value="ECO:0007669"/>
    <property type="project" value="InterPro"/>
</dbReference>
<feature type="chain" id="PRO_5044254579" evidence="4">
    <location>
        <begin position="20"/>
        <end position="196"/>
    </location>
</feature>
<keyword evidence="4" id="KW-0732">Signal</keyword>
<sequence>MSVSFFVLQLISLVVIVLADFNTEMNITWGDGRATISNDGLNLHLSMDQTSGSGCNSKATYLYGRFDVQMQLIKGDSAGTVTTFYLSSDQAAHDEVDMEFLGNLDGKPYTLSTNVYTKGKGRREQKFHLWFDPTADFHHYAILWTPTQIILFVDGIPVRGFARGTAQLPYVDKAMTLHTTLWDGSSWATDGGKEKS</sequence>
<dbReference type="GO" id="GO:0004553">
    <property type="term" value="F:hydrolase activity, hydrolyzing O-glycosyl compounds"/>
    <property type="evidence" value="ECO:0007669"/>
    <property type="project" value="InterPro"/>
</dbReference>
<keyword evidence="2" id="KW-0326">Glycosidase</keyword>
<dbReference type="Gene3D" id="2.60.120.200">
    <property type="match status" value="1"/>
</dbReference>
<evidence type="ECO:0000256" key="4">
    <source>
        <dbReference type="SAM" id="SignalP"/>
    </source>
</evidence>
<dbReference type="InterPro" id="IPR044791">
    <property type="entry name" value="Beta-glucanase/XTH"/>
</dbReference>
<evidence type="ECO:0000256" key="2">
    <source>
        <dbReference type="ARBA" id="ARBA00023295"/>
    </source>
</evidence>
<name>A0AB40BPP4_DIOCR</name>
<dbReference type="InterPro" id="IPR008264">
    <property type="entry name" value="Beta_glucanase"/>
</dbReference>
<evidence type="ECO:0000256" key="3">
    <source>
        <dbReference type="PIRSR" id="PIRSR608264-1"/>
    </source>
</evidence>
<dbReference type="Proteomes" id="UP001515500">
    <property type="component" value="Chromosome 7"/>
</dbReference>
<dbReference type="GeneID" id="120264860"/>
<dbReference type="InterPro" id="IPR013320">
    <property type="entry name" value="ConA-like_dom_sf"/>
</dbReference>
<gene>
    <name evidence="7" type="primary">LOC120264860</name>
</gene>
<evidence type="ECO:0000313" key="7">
    <source>
        <dbReference type="RefSeq" id="XP_039128667.1"/>
    </source>
</evidence>
<accession>A0AB40BPP4</accession>
<dbReference type="Pfam" id="PF00722">
    <property type="entry name" value="Glyco_hydro_16"/>
    <property type="match status" value="1"/>
</dbReference>
<keyword evidence="1" id="KW-0378">Hydrolase</keyword>
<evidence type="ECO:0000313" key="6">
    <source>
        <dbReference type="Proteomes" id="UP001515500"/>
    </source>
</evidence>